<keyword evidence="1" id="KW-0472">Membrane</keyword>
<keyword evidence="3" id="KW-1185">Reference proteome</keyword>
<keyword evidence="1" id="KW-1133">Transmembrane helix</keyword>
<dbReference type="Proteomes" id="UP000240535">
    <property type="component" value="Unassembled WGS sequence"/>
</dbReference>
<comment type="caution">
    <text evidence="2">The sequence shown here is derived from an EMBL/GenBank/DDBJ whole genome shotgun (WGS) entry which is preliminary data.</text>
</comment>
<keyword evidence="1" id="KW-0812">Transmembrane</keyword>
<reference evidence="3" key="1">
    <citation type="submission" date="2017-10" db="EMBL/GenBank/DDBJ databases">
        <title>Campylobacter species from seals.</title>
        <authorList>
            <person name="Gilbert M.J."/>
            <person name="Zomer A.L."/>
            <person name="Timmerman A.J."/>
            <person name="Duim B."/>
            <person name="Wagenaar J.A."/>
        </authorList>
    </citation>
    <scope>NUCLEOTIDE SEQUENCE [LARGE SCALE GENOMIC DNA]</scope>
    <source>
        <strain evidence="3">17S00004-5</strain>
    </source>
</reference>
<evidence type="ECO:0000313" key="3">
    <source>
        <dbReference type="Proteomes" id="UP000240535"/>
    </source>
</evidence>
<gene>
    <name evidence="2" type="ORF">CQ405_05380</name>
</gene>
<protein>
    <submittedName>
        <fullName evidence="2">Uncharacterized protein</fullName>
    </submittedName>
</protein>
<accession>A0A2P8R0H3</accession>
<feature type="transmembrane region" description="Helical" evidence="1">
    <location>
        <begin position="193"/>
        <end position="219"/>
    </location>
</feature>
<feature type="transmembrane region" description="Helical" evidence="1">
    <location>
        <begin position="105"/>
        <end position="126"/>
    </location>
</feature>
<feature type="transmembrane region" description="Helical" evidence="1">
    <location>
        <begin position="146"/>
        <end position="163"/>
    </location>
</feature>
<feature type="transmembrane region" description="Helical" evidence="1">
    <location>
        <begin position="12"/>
        <end position="31"/>
    </location>
</feature>
<organism evidence="2 3">
    <name type="scientific">Campylobacter blaseri</name>
    <dbReference type="NCBI Taxonomy" id="2042961"/>
    <lineage>
        <taxon>Bacteria</taxon>
        <taxon>Pseudomonadati</taxon>
        <taxon>Campylobacterota</taxon>
        <taxon>Epsilonproteobacteria</taxon>
        <taxon>Campylobacterales</taxon>
        <taxon>Campylobacteraceae</taxon>
        <taxon>Campylobacter</taxon>
    </lineage>
</organism>
<evidence type="ECO:0000313" key="2">
    <source>
        <dbReference type="EMBL" id="PSM51996.1"/>
    </source>
</evidence>
<sequence length="282" mass="33353">MNKNINSKPTFKIIIGVLLGIPICAFLWYVYFYGFVSFARYADYVYNSILQNLFFSYFSGDSFIDETIDYAEHSFLIICTFIISIFSMLYVYIKFYKYYFSREINIGIIDYLLYFIFIFSLFIMLVSKIYSDIKGYEIKYFFEHSIIIFISLIITYTTSVIINKKAVLPKKSKQDLVTKKNFKTNSNSKGFKYFLKIFFSAIIAPIMIIIVLGLGYLYYVLLYLGPTDEAINEKENVINLTENILIKNDVCKNEDDCDAKQYILYRVMKNNIYIYIYSQQHK</sequence>
<dbReference type="AlphaFoldDB" id="A0A2P8R0H3"/>
<proteinExistence type="predicted"/>
<dbReference type="EMBL" id="PDHH01000004">
    <property type="protein sequence ID" value="PSM51996.1"/>
    <property type="molecule type" value="Genomic_DNA"/>
</dbReference>
<feature type="transmembrane region" description="Helical" evidence="1">
    <location>
        <begin position="75"/>
        <end position="93"/>
    </location>
</feature>
<dbReference type="RefSeq" id="WP_106871468.1">
    <property type="nucleotide sequence ID" value="NZ_CP053841.1"/>
</dbReference>
<evidence type="ECO:0000256" key="1">
    <source>
        <dbReference type="SAM" id="Phobius"/>
    </source>
</evidence>
<name>A0A2P8R0H3_9BACT</name>